<geneLocation type="plasmid" evidence="1 2">
    <name>pREB1</name>
</geneLocation>
<sequence length="45" mass="5281">MSRVRITDSVVLNWARQDLLGVGNIDNKKIRIKRKTADDKPKQRF</sequence>
<gene>
    <name evidence="1" type="ordered locus">AM1_A0115</name>
</gene>
<dbReference type="KEGG" id="amr:AM1_A0115"/>
<dbReference type="HOGENOM" id="CLU_3194738_0_0_3"/>
<proteinExistence type="predicted"/>
<dbReference type="EMBL" id="CP000838">
    <property type="protein sequence ID" value="ABW31624.1"/>
    <property type="molecule type" value="Genomic_DNA"/>
</dbReference>
<keyword evidence="2" id="KW-1185">Reference proteome</keyword>
<name>A8ZKC4_ACAM1</name>
<keyword evidence="1" id="KW-0614">Plasmid</keyword>
<reference evidence="1 2" key="1">
    <citation type="journal article" date="2008" name="Proc. Natl. Acad. Sci. U.S.A.">
        <title>Niche adaptation and genome expansion in the chlorophyll d-producing cyanobacterium Acaryochloris marina.</title>
        <authorList>
            <person name="Swingley W.D."/>
            <person name="Chen M."/>
            <person name="Cheung P.C."/>
            <person name="Conrad A.L."/>
            <person name="Dejesa L.C."/>
            <person name="Hao J."/>
            <person name="Honchak B.M."/>
            <person name="Karbach L.E."/>
            <person name="Kurdoglu A."/>
            <person name="Lahiri S."/>
            <person name="Mastrian S.D."/>
            <person name="Miyashita H."/>
            <person name="Page L."/>
            <person name="Ramakrishna P."/>
            <person name="Satoh S."/>
            <person name="Sattley W.M."/>
            <person name="Shimada Y."/>
            <person name="Taylor H.L."/>
            <person name="Tomo T."/>
            <person name="Tsuchiya T."/>
            <person name="Wang Z.T."/>
            <person name="Raymond J."/>
            <person name="Mimuro M."/>
            <person name="Blankenship R.E."/>
            <person name="Touchman J.W."/>
        </authorList>
    </citation>
    <scope>NUCLEOTIDE SEQUENCE [LARGE SCALE GENOMIC DNA]</scope>
    <source>
        <strain evidence="2">MBIC 11017</strain>
        <plasmid evidence="2">Plasmid pREB1</plasmid>
    </source>
</reference>
<evidence type="ECO:0000313" key="2">
    <source>
        <dbReference type="Proteomes" id="UP000000268"/>
    </source>
</evidence>
<evidence type="ECO:0000313" key="1">
    <source>
        <dbReference type="EMBL" id="ABW31624.1"/>
    </source>
</evidence>
<dbReference type="Proteomes" id="UP000000268">
    <property type="component" value="Plasmid pREB1"/>
</dbReference>
<organism evidence="1 2">
    <name type="scientific">Acaryochloris marina (strain MBIC 11017)</name>
    <dbReference type="NCBI Taxonomy" id="329726"/>
    <lineage>
        <taxon>Bacteria</taxon>
        <taxon>Bacillati</taxon>
        <taxon>Cyanobacteriota</taxon>
        <taxon>Cyanophyceae</taxon>
        <taxon>Acaryochloridales</taxon>
        <taxon>Acaryochloridaceae</taxon>
        <taxon>Acaryochloris</taxon>
    </lineage>
</organism>
<dbReference type="AlphaFoldDB" id="A8ZKC4"/>
<protein>
    <submittedName>
        <fullName evidence="1">Uncharacterized protein</fullName>
    </submittedName>
</protein>
<accession>A8ZKC4</accession>